<dbReference type="GO" id="GO:0004527">
    <property type="term" value="F:exonuclease activity"/>
    <property type="evidence" value="ECO:0007669"/>
    <property type="project" value="UniProtKB-KW"/>
</dbReference>
<dbReference type="Pfam" id="PF02272">
    <property type="entry name" value="DHHA1"/>
    <property type="match status" value="1"/>
</dbReference>
<dbReference type="Gene3D" id="3.10.310.30">
    <property type="match status" value="1"/>
</dbReference>
<dbReference type="EMBL" id="RPGO01000019">
    <property type="protein sequence ID" value="RZB31111.1"/>
    <property type="molecule type" value="Genomic_DNA"/>
</dbReference>
<keyword evidence="4" id="KW-0540">Nuclease</keyword>
<dbReference type="Pfam" id="PF01368">
    <property type="entry name" value="DHH"/>
    <property type="match status" value="1"/>
</dbReference>
<evidence type="ECO:0000259" key="1">
    <source>
        <dbReference type="Pfam" id="PF01368"/>
    </source>
</evidence>
<name>A0A8B3S3Y1_9EURY</name>
<evidence type="ECO:0000259" key="2">
    <source>
        <dbReference type="Pfam" id="PF02272"/>
    </source>
</evidence>
<reference evidence="5" key="1">
    <citation type="submission" date="2019-01" db="EMBL/GenBank/DDBJ databases">
        <title>Anaerobic oxidation of ethane by archaea from a marine hydrocarbon seep.</title>
        <authorList>
            <person name="Musat F."/>
        </authorList>
    </citation>
    <scope>NUCLEOTIDE SEQUENCE [LARGE SCALE GENOMIC DNA]</scope>
</reference>
<dbReference type="InterPro" id="IPR048515">
    <property type="entry name" value="DHH_CID"/>
</dbReference>
<evidence type="ECO:0000313" key="4">
    <source>
        <dbReference type="EMBL" id="RZB31111.1"/>
    </source>
</evidence>
<feature type="domain" description="DDH" evidence="1">
    <location>
        <begin position="18"/>
        <end position="157"/>
    </location>
</feature>
<dbReference type="Proteomes" id="UP000291831">
    <property type="component" value="Unassembled WGS sequence"/>
</dbReference>
<comment type="caution">
    <text evidence="4">The sequence shown here is derived from an EMBL/GenBank/DDBJ whole genome shotgun (WGS) entry which is preliminary data.</text>
</comment>
<accession>A0A8B3S3Y1</accession>
<sequence length="472" mass="51474">MMHHARRCASVIKSQRDVVVVSHIDADGLASAAIICKALEKAGICFDAQFVKQLGEDELSDIANLNPPFVIFTDLGSTMIEQIKKLGINAVVSDHHQSPSCLAPGDQKGNPLHLNPHLFGINGSQELSGSGTTFLLACALGDFPDQNRELADLAVVGAVGDLQHIKEGRLTGANRSILEIARDAKVLSYKTDILFFGKQTRPVFKLLQYASDPYLPGLTGNENACIAFLKDTNIRSQGERWRRWIDLEKAEKQRIISKLVRYQLSEGVPAYKLQRMIGEVYILLRETEGVELRDAQEYSTLLNATARYDHAKVGLAVCMGERGGAFEQAQELLANHRKNLVDGLNFVKENGVTTLESFQYFDSGNRIRDTIVGIVAGMSQTIVSNRSLPIIAFASASGKSDHTVKVSARGNQDLVRRGLNLAKALSTAAKKVEGTGGGHDIAAGATIPSTAKDEFIIYLNEEIKKQIFTATL</sequence>
<evidence type="ECO:0000259" key="3">
    <source>
        <dbReference type="Pfam" id="PF21763"/>
    </source>
</evidence>
<dbReference type="Pfam" id="PF21763">
    <property type="entry name" value="DHH_CID"/>
    <property type="match status" value="1"/>
</dbReference>
<organism evidence="4 5">
    <name type="scientific">Candidatus Argoarchaeum ethanivorans</name>
    <dbReference type="NCBI Taxonomy" id="2608793"/>
    <lineage>
        <taxon>Archaea</taxon>
        <taxon>Methanobacteriati</taxon>
        <taxon>Methanobacteriota</taxon>
        <taxon>Stenosarchaea group</taxon>
        <taxon>Methanomicrobia</taxon>
        <taxon>Methanosarcinales</taxon>
        <taxon>Methanosarcinales incertae sedis</taxon>
        <taxon>GOM Arc I cluster</taxon>
        <taxon>Candidatus Argoarchaeum</taxon>
    </lineage>
</organism>
<dbReference type="InterPro" id="IPR038763">
    <property type="entry name" value="DHH_sf"/>
</dbReference>
<dbReference type="GO" id="GO:0003676">
    <property type="term" value="F:nucleic acid binding"/>
    <property type="evidence" value="ECO:0007669"/>
    <property type="project" value="InterPro"/>
</dbReference>
<dbReference type="InterPro" id="IPR003156">
    <property type="entry name" value="DHHA1_dom"/>
</dbReference>
<feature type="domain" description="DHHA1" evidence="2">
    <location>
        <begin position="369"/>
        <end position="465"/>
    </location>
</feature>
<dbReference type="PANTHER" id="PTHR30255:SF3">
    <property type="entry name" value="SINGLE-STRANDED-DNA-SPECIFIC EXONUCLEASE RECJ"/>
    <property type="match status" value="1"/>
</dbReference>
<dbReference type="PANTHER" id="PTHR30255">
    <property type="entry name" value="SINGLE-STRANDED-DNA-SPECIFIC EXONUCLEASE RECJ"/>
    <property type="match status" value="1"/>
</dbReference>
<keyword evidence="4" id="KW-0378">Hydrolase</keyword>
<dbReference type="SUPFAM" id="SSF64182">
    <property type="entry name" value="DHH phosphoesterases"/>
    <property type="match status" value="1"/>
</dbReference>
<dbReference type="InterPro" id="IPR051673">
    <property type="entry name" value="SSDNA_exonuclease_RecJ"/>
</dbReference>
<dbReference type="AlphaFoldDB" id="A0A8B3S3Y1"/>
<protein>
    <submittedName>
        <fullName evidence="4">Archaea-specific RecJ-like exonuclease</fullName>
    </submittedName>
</protein>
<feature type="domain" description="DHH-CID" evidence="3">
    <location>
        <begin position="195"/>
        <end position="277"/>
    </location>
</feature>
<keyword evidence="4" id="KW-0269">Exonuclease</keyword>
<proteinExistence type="predicted"/>
<dbReference type="Gene3D" id="3.90.1640.30">
    <property type="match status" value="1"/>
</dbReference>
<gene>
    <name evidence="4" type="ORF">AEth_00772</name>
</gene>
<dbReference type="InterPro" id="IPR001667">
    <property type="entry name" value="DDH_dom"/>
</dbReference>
<evidence type="ECO:0000313" key="5">
    <source>
        <dbReference type="Proteomes" id="UP000291831"/>
    </source>
</evidence>